<dbReference type="OrthoDB" id="60033at2759"/>
<dbReference type="GO" id="GO:0009927">
    <property type="term" value="F:histidine phosphotransfer kinase activity"/>
    <property type="evidence" value="ECO:0007669"/>
    <property type="project" value="TreeGrafter"/>
</dbReference>
<evidence type="ECO:0000256" key="1">
    <source>
        <dbReference type="ARBA" id="ARBA00000085"/>
    </source>
</evidence>
<dbReference type="Gene3D" id="3.30.565.10">
    <property type="entry name" value="Histidine kinase-like ATPase, C-terminal domain"/>
    <property type="match status" value="1"/>
</dbReference>
<dbReference type="Pfam" id="PF00072">
    <property type="entry name" value="Response_reg"/>
    <property type="match status" value="1"/>
</dbReference>
<dbReference type="EC" id="2.7.13.3" evidence="2"/>
<dbReference type="InterPro" id="IPR004358">
    <property type="entry name" value="Sig_transdc_His_kin-like_C"/>
</dbReference>
<dbReference type="PROSITE" id="PS50110">
    <property type="entry name" value="RESPONSE_REGULATORY"/>
    <property type="match status" value="1"/>
</dbReference>
<evidence type="ECO:0000313" key="10">
    <source>
        <dbReference type="Proteomes" id="UP000326924"/>
    </source>
</evidence>
<comment type="catalytic activity">
    <reaction evidence="1">
        <text>ATP + protein L-histidine = ADP + protein N-phospho-L-histidine.</text>
        <dbReference type="EC" id="2.7.13.3"/>
    </reaction>
</comment>
<dbReference type="SUPFAM" id="SSF55874">
    <property type="entry name" value="ATPase domain of HSP90 chaperone/DNA topoisomerase II/histidine kinase"/>
    <property type="match status" value="1"/>
</dbReference>
<name>A0A5J5EHQ7_9PEZI</name>
<keyword evidence="3" id="KW-0808">Transferase</keyword>
<dbReference type="SUPFAM" id="SSF52172">
    <property type="entry name" value="CheY-like"/>
    <property type="match status" value="1"/>
</dbReference>
<evidence type="ECO:0000313" key="9">
    <source>
        <dbReference type="EMBL" id="KAA8894653.1"/>
    </source>
</evidence>
<gene>
    <name evidence="9" type="ORF">FN846DRAFT_399347</name>
</gene>
<dbReference type="Gene3D" id="3.40.50.2300">
    <property type="match status" value="1"/>
</dbReference>
<dbReference type="AlphaFoldDB" id="A0A5J5EHQ7"/>
<feature type="region of interest" description="Disordered" evidence="6">
    <location>
        <begin position="389"/>
        <end position="420"/>
    </location>
</feature>
<dbReference type="Pfam" id="PF02518">
    <property type="entry name" value="HATPase_c"/>
    <property type="match status" value="1"/>
</dbReference>
<evidence type="ECO:0000256" key="5">
    <source>
        <dbReference type="PROSITE-ProRule" id="PRU00169"/>
    </source>
</evidence>
<evidence type="ECO:0000256" key="4">
    <source>
        <dbReference type="ARBA" id="ARBA00022777"/>
    </source>
</evidence>
<dbReference type="EMBL" id="VXIS01000321">
    <property type="protein sequence ID" value="KAA8894653.1"/>
    <property type="molecule type" value="Genomic_DNA"/>
</dbReference>
<feature type="domain" description="Histidine kinase" evidence="7">
    <location>
        <begin position="539"/>
        <end position="675"/>
    </location>
</feature>
<evidence type="ECO:0000256" key="2">
    <source>
        <dbReference type="ARBA" id="ARBA00012438"/>
    </source>
</evidence>
<evidence type="ECO:0000259" key="7">
    <source>
        <dbReference type="PROSITE" id="PS50109"/>
    </source>
</evidence>
<dbReference type="PANTHER" id="PTHR43047">
    <property type="entry name" value="TWO-COMPONENT HISTIDINE PROTEIN KINASE"/>
    <property type="match status" value="1"/>
</dbReference>
<keyword evidence="4" id="KW-0418">Kinase</keyword>
<dbReference type="Proteomes" id="UP000326924">
    <property type="component" value="Unassembled WGS sequence"/>
</dbReference>
<comment type="caution">
    <text evidence="9">The sequence shown here is derived from an EMBL/GenBank/DDBJ whole genome shotgun (WGS) entry which is preliminary data.</text>
</comment>
<dbReference type="SMART" id="SM00387">
    <property type="entry name" value="HATPase_c"/>
    <property type="match status" value="1"/>
</dbReference>
<protein>
    <recommendedName>
        <fullName evidence="2">histidine kinase</fullName>
        <ecNumber evidence="2">2.7.13.3</ecNumber>
    </recommendedName>
</protein>
<feature type="modified residue" description="4-aspartylphosphate" evidence="5">
    <location>
        <position position="802"/>
    </location>
</feature>
<evidence type="ECO:0000256" key="6">
    <source>
        <dbReference type="SAM" id="MobiDB-lite"/>
    </source>
</evidence>
<dbReference type="InterPro" id="IPR036890">
    <property type="entry name" value="HATPase_C_sf"/>
</dbReference>
<dbReference type="PANTHER" id="PTHR43047:SF2">
    <property type="entry name" value="HISTIDINE KINASE M7"/>
    <property type="match status" value="1"/>
</dbReference>
<dbReference type="InterPro" id="IPR003594">
    <property type="entry name" value="HATPase_dom"/>
</dbReference>
<reference evidence="9 10" key="1">
    <citation type="submission" date="2019-09" db="EMBL/GenBank/DDBJ databases">
        <title>Draft genome of the ectomycorrhizal ascomycete Sphaerosporella brunnea.</title>
        <authorList>
            <consortium name="DOE Joint Genome Institute"/>
            <person name="Benucci G.M."/>
            <person name="Marozzi G."/>
            <person name="Antonielli L."/>
            <person name="Sanchez S."/>
            <person name="Marco P."/>
            <person name="Wang X."/>
            <person name="Falini L.B."/>
            <person name="Barry K."/>
            <person name="Haridas S."/>
            <person name="Lipzen A."/>
            <person name="Labutti K."/>
            <person name="Grigoriev I.V."/>
            <person name="Murat C."/>
            <person name="Martin F."/>
            <person name="Albertini E."/>
            <person name="Donnini D."/>
            <person name="Bonito G."/>
        </authorList>
    </citation>
    <scope>NUCLEOTIDE SEQUENCE [LARGE SCALE GENOMIC DNA]</scope>
    <source>
        <strain evidence="9 10">Sb_GMNB300</strain>
    </source>
</reference>
<dbReference type="InterPro" id="IPR005467">
    <property type="entry name" value="His_kinase_dom"/>
</dbReference>
<proteinExistence type="predicted"/>
<dbReference type="SMART" id="SM00448">
    <property type="entry name" value="REC"/>
    <property type="match status" value="1"/>
</dbReference>
<dbReference type="CDD" id="cd17546">
    <property type="entry name" value="REC_hyHK_CKI1_RcsC-like"/>
    <property type="match status" value="1"/>
</dbReference>
<dbReference type="PRINTS" id="PR00344">
    <property type="entry name" value="BCTRLSENSOR"/>
</dbReference>
<dbReference type="FunFam" id="1.10.287.130:FF:000100">
    <property type="entry name" value="Sensor histidine kinase/response regulator"/>
    <property type="match status" value="1"/>
</dbReference>
<dbReference type="PROSITE" id="PS50109">
    <property type="entry name" value="HIS_KIN"/>
    <property type="match status" value="1"/>
</dbReference>
<feature type="region of interest" description="Disordered" evidence="6">
    <location>
        <begin position="674"/>
        <end position="733"/>
    </location>
</feature>
<dbReference type="GO" id="GO:0000155">
    <property type="term" value="F:phosphorelay sensor kinase activity"/>
    <property type="evidence" value="ECO:0007669"/>
    <property type="project" value="TreeGrafter"/>
</dbReference>
<organism evidence="9 10">
    <name type="scientific">Sphaerosporella brunnea</name>
    <dbReference type="NCBI Taxonomy" id="1250544"/>
    <lineage>
        <taxon>Eukaryota</taxon>
        <taxon>Fungi</taxon>
        <taxon>Dikarya</taxon>
        <taxon>Ascomycota</taxon>
        <taxon>Pezizomycotina</taxon>
        <taxon>Pezizomycetes</taxon>
        <taxon>Pezizales</taxon>
        <taxon>Pyronemataceae</taxon>
        <taxon>Sphaerosporella</taxon>
    </lineage>
</organism>
<dbReference type="InterPro" id="IPR001789">
    <property type="entry name" value="Sig_transdc_resp-reg_receiver"/>
</dbReference>
<accession>A0A5J5EHQ7</accession>
<evidence type="ECO:0000256" key="3">
    <source>
        <dbReference type="ARBA" id="ARBA00022679"/>
    </source>
</evidence>
<dbReference type="InParanoid" id="A0A5J5EHQ7"/>
<dbReference type="GO" id="GO:0005886">
    <property type="term" value="C:plasma membrane"/>
    <property type="evidence" value="ECO:0007669"/>
    <property type="project" value="TreeGrafter"/>
</dbReference>
<dbReference type="InterPro" id="IPR011006">
    <property type="entry name" value="CheY-like_superfamily"/>
</dbReference>
<feature type="compositionally biased region" description="Polar residues" evidence="6">
    <location>
        <begin position="679"/>
        <end position="692"/>
    </location>
</feature>
<sequence length="901" mass="99533">MDAMAVTDDEANIPEGCDPFFRETMCIGNKVEVLRSSDPGFRQEVSQQLGSAESWMLEKSVQLKQRLRNVTTYDFWQLLMEGMCEITGSQYAFVAKRVLHDDENATVEMPHIGEPGSCLMGLAFYFNDQKGQSGLYRDYKYQVYGCPCQWMRHDRVLLIPDGLTTLTPNNPNEQGFPLPAEGYLAVPLFHQGKCFAHFGCLWTADGLKERPKLSWGMLEMFLHALEDQVAARVLEGLGLGSKENKSNVIPQNLVTGGMAVKHSLRPYARRLSHELRTPMQGVVGMLDVMYASVLEVIHPDRWRWPDLEHLKGVIEGLRTSIEVAQDSSKRAVDAADNMVHAYDFNMEVPSTPSQSKGIAEMMGLDEQPGLFGISYDGYNYIARDDDSNRRNFKRRRSSINSGRESPNKIPHIESPDTPVPMVVEPGCQTPSRLPVTVHGSLTPQHGRGDTGGRTDSAPDYFSRAIASGSGIPGTPGLFYDAVGKVVLNSRLLKLRELLHEAVHESLRTGGRPDLTKISGTPHGERVSVEMAEAHSGEEERKQVDIEVIVDENVPDSMIIDGSYLMKMISAVFHNAFKFTPSGRITLKATVDASRQILFSIIDTGEGIPSDFIPDLFKPFATEDESLTRHRDGLGLGLYVAKGIARKMGGDLWLEHTATEGHTRGSEFRIRLPITPADASGSTPGTPAPTSASVPDPATQLRPDAETTPRARPTSPLTKSVAPPPPGRKPTFDPELAKKLPLRILVVEDNRINRALLCSMLKRLGYRDIEEARDGVEAVEIFKAALQSPPSGRKRVFDLILMDLWMPRMDGYEAAERIVQLHEERRRTSGDSDDLASGITVLAVSADATEEARAKAALKGIHGFVGKPFGIADLGKAVMDFRGKEMFGERRLSAFDMPTTVR</sequence>
<keyword evidence="5" id="KW-0597">Phosphoprotein</keyword>
<keyword evidence="10" id="KW-1185">Reference proteome</keyword>
<feature type="domain" description="Response regulatory" evidence="8">
    <location>
        <begin position="742"/>
        <end position="881"/>
    </location>
</feature>
<evidence type="ECO:0000259" key="8">
    <source>
        <dbReference type="PROSITE" id="PS50110"/>
    </source>
</evidence>